<comment type="caution">
    <text evidence="3">The sequence shown here is derived from an EMBL/GenBank/DDBJ whole genome shotgun (WGS) entry which is preliminary data.</text>
</comment>
<dbReference type="InterPro" id="IPR012640">
    <property type="entry name" value="Membr_lipoprot_lipid_attach_CS"/>
</dbReference>
<dbReference type="EMBL" id="JABBHF010000002">
    <property type="protein sequence ID" value="NMH86429.1"/>
    <property type="molecule type" value="Genomic_DNA"/>
</dbReference>
<name>A0ABX1RSA4_9FLAO</name>
<reference evidence="3 4" key="1">
    <citation type="submission" date="2020-04" db="EMBL/GenBank/DDBJ databases">
        <title>A Flavivirga sp. nov.</title>
        <authorList>
            <person name="Sun X."/>
        </authorList>
    </citation>
    <scope>NUCLEOTIDE SEQUENCE [LARGE SCALE GENOMIC DNA]</scope>
    <source>
        <strain evidence="3 4">Y03</strain>
    </source>
</reference>
<gene>
    <name evidence="3" type="ORF">HHX25_02850</name>
</gene>
<protein>
    <recommendedName>
        <fullName evidence="1">Type IV secretion system putative lipoprotein virB7</fullName>
    </recommendedName>
</protein>
<dbReference type="PROSITE" id="PS51257">
    <property type="entry name" value="PROKAR_LIPOPROTEIN"/>
    <property type="match status" value="1"/>
</dbReference>
<keyword evidence="2" id="KW-0732">Signal</keyword>
<sequence>MKKFFLAMLSIITLTGCSIKSDTQLPDPQTVIIHWNLTKITGGVAGVNEEFTLNTIVWTFGVSDLKLTVENNNTDDTKQDGLDSGTYDYSITETSGKSFLNIGSNEFGRFTVTNNTLVIDQNELSQGSGTDGFVYTFQKTIEVID</sequence>
<organism evidence="3 4">
    <name type="scientific">Flavivirga algicola</name>
    <dbReference type="NCBI Taxonomy" id="2729136"/>
    <lineage>
        <taxon>Bacteria</taxon>
        <taxon>Pseudomonadati</taxon>
        <taxon>Bacteroidota</taxon>
        <taxon>Flavobacteriia</taxon>
        <taxon>Flavobacteriales</taxon>
        <taxon>Flavobacteriaceae</taxon>
        <taxon>Flavivirga</taxon>
    </lineage>
</organism>
<proteinExistence type="predicted"/>
<dbReference type="RefSeq" id="WP_169669920.1">
    <property type="nucleotide sequence ID" value="NZ_JABBHF010000002.1"/>
</dbReference>
<evidence type="ECO:0000313" key="4">
    <source>
        <dbReference type="Proteomes" id="UP000746690"/>
    </source>
</evidence>
<keyword evidence="4" id="KW-1185">Reference proteome</keyword>
<dbReference type="Proteomes" id="UP000746690">
    <property type="component" value="Unassembled WGS sequence"/>
</dbReference>
<evidence type="ECO:0000313" key="3">
    <source>
        <dbReference type="EMBL" id="NMH86429.1"/>
    </source>
</evidence>
<accession>A0ABX1RSA4</accession>
<dbReference type="Pfam" id="PF08139">
    <property type="entry name" value="LPAM_1"/>
    <property type="match status" value="1"/>
</dbReference>
<evidence type="ECO:0000256" key="2">
    <source>
        <dbReference type="ARBA" id="ARBA00022729"/>
    </source>
</evidence>
<evidence type="ECO:0000256" key="1">
    <source>
        <dbReference type="ARBA" id="ARBA00017922"/>
    </source>
</evidence>